<accession>A0A0A9CG75</accession>
<sequence length="16" mass="1951">MKSSKKSLFLVWDLRI</sequence>
<reference evidence="1" key="1">
    <citation type="submission" date="2014-09" db="EMBL/GenBank/DDBJ databases">
        <authorList>
            <person name="Magalhaes I.L.F."/>
            <person name="Oliveira U."/>
            <person name="Santos F.R."/>
            <person name="Vidigal T.H.D.A."/>
            <person name="Brescovit A.D."/>
            <person name="Santos A.J."/>
        </authorList>
    </citation>
    <scope>NUCLEOTIDE SEQUENCE</scope>
    <source>
        <tissue evidence="1">Shoot tissue taken approximately 20 cm above the soil surface</tissue>
    </source>
</reference>
<dbReference type="AlphaFoldDB" id="A0A0A9CG75"/>
<organism evidence="1">
    <name type="scientific">Arundo donax</name>
    <name type="common">Giant reed</name>
    <name type="synonym">Donax arundinaceus</name>
    <dbReference type="NCBI Taxonomy" id="35708"/>
    <lineage>
        <taxon>Eukaryota</taxon>
        <taxon>Viridiplantae</taxon>
        <taxon>Streptophyta</taxon>
        <taxon>Embryophyta</taxon>
        <taxon>Tracheophyta</taxon>
        <taxon>Spermatophyta</taxon>
        <taxon>Magnoliopsida</taxon>
        <taxon>Liliopsida</taxon>
        <taxon>Poales</taxon>
        <taxon>Poaceae</taxon>
        <taxon>PACMAD clade</taxon>
        <taxon>Arundinoideae</taxon>
        <taxon>Arundineae</taxon>
        <taxon>Arundo</taxon>
    </lineage>
</organism>
<protein>
    <submittedName>
        <fullName evidence="1">Uncharacterized protein</fullName>
    </submittedName>
</protein>
<name>A0A0A9CG75_ARUDO</name>
<evidence type="ECO:0000313" key="1">
    <source>
        <dbReference type="EMBL" id="JAD72395.1"/>
    </source>
</evidence>
<proteinExistence type="predicted"/>
<dbReference type="EMBL" id="GBRH01225500">
    <property type="protein sequence ID" value="JAD72395.1"/>
    <property type="molecule type" value="Transcribed_RNA"/>
</dbReference>
<reference evidence="1" key="2">
    <citation type="journal article" date="2015" name="Data Brief">
        <title>Shoot transcriptome of the giant reed, Arundo donax.</title>
        <authorList>
            <person name="Barrero R.A."/>
            <person name="Guerrero F.D."/>
            <person name="Moolhuijzen P."/>
            <person name="Goolsby J.A."/>
            <person name="Tidwell J."/>
            <person name="Bellgard S.E."/>
            <person name="Bellgard M.I."/>
        </authorList>
    </citation>
    <scope>NUCLEOTIDE SEQUENCE</scope>
    <source>
        <tissue evidence="1">Shoot tissue taken approximately 20 cm above the soil surface</tissue>
    </source>
</reference>